<keyword evidence="3" id="KW-1185">Reference proteome</keyword>
<dbReference type="EMBL" id="MKIP01000027">
    <property type="protein sequence ID" value="OLP62243.1"/>
    <property type="molecule type" value="Genomic_DNA"/>
</dbReference>
<dbReference type="RefSeq" id="WP_075625765.1">
    <property type="nucleotide sequence ID" value="NZ_FOAM01000015.1"/>
</dbReference>
<sequence>MTKIDILGRYLVAAGLACLVGLVSIWLGDPPSLVFHKMLFTPVFLLASHGLRSLFPEANDGKRGLIATIELQLLTAGLLAAFVLFIGPFERTDASKLFELFALFTLVLASVNLVLGHIKRDDKP</sequence>
<feature type="transmembrane region" description="Helical" evidence="1">
    <location>
        <begin position="33"/>
        <end position="52"/>
    </location>
</feature>
<organism evidence="2 3">
    <name type="scientific">Xaviernesmea oryzae</name>
    <dbReference type="NCBI Taxonomy" id="464029"/>
    <lineage>
        <taxon>Bacteria</taxon>
        <taxon>Pseudomonadati</taxon>
        <taxon>Pseudomonadota</taxon>
        <taxon>Alphaproteobacteria</taxon>
        <taxon>Hyphomicrobiales</taxon>
        <taxon>Rhizobiaceae</taxon>
        <taxon>Rhizobium/Agrobacterium group</taxon>
        <taxon>Xaviernesmea</taxon>
    </lineage>
</organism>
<feature type="transmembrane region" description="Helical" evidence="1">
    <location>
        <begin position="64"/>
        <end position="86"/>
    </location>
</feature>
<protein>
    <submittedName>
        <fullName evidence="2">Uncharacterized protein</fullName>
    </submittedName>
</protein>
<feature type="transmembrane region" description="Helical" evidence="1">
    <location>
        <begin position="98"/>
        <end position="118"/>
    </location>
</feature>
<keyword evidence="1" id="KW-0812">Transmembrane</keyword>
<evidence type="ECO:0000256" key="1">
    <source>
        <dbReference type="SAM" id="Phobius"/>
    </source>
</evidence>
<keyword evidence="1" id="KW-1133">Transmembrane helix</keyword>
<gene>
    <name evidence="2" type="ORF">BJF93_18660</name>
</gene>
<dbReference type="AlphaFoldDB" id="A0A1Q9B2P4"/>
<evidence type="ECO:0000313" key="2">
    <source>
        <dbReference type="EMBL" id="OLP62243.1"/>
    </source>
</evidence>
<reference evidence="2 3" key="1">
    <citation type="submission" date="2016-09" db="EMBL/GenBank/DDBJ databases">
        <title>Rhizobium sp. nov., a novel species isolated from the rice rhizosphere.</title>
        <authorList>
            <person name="Zhao J."/>
            <person name="Zhang X."/>
        </authorList>
    </citation>
    <scope>NUCLEOTIDE SEQUENCE [LARGE SCALE GENOMIC DNA]</scope>
    <source>
        <strain evidence="2 3">1.7048</strain>
    </source>
</reference>
<keyword evidence="1" id="KW-0472">Membrane</keyword>
<feature type="transmembrane region" description="Helical" evidence="1">
    <location>
        <begin position="7"/>
        <end position="27"/>
    </location>
</feature>
<dbReference type="Proteomes" id="UP000186364">
    <property type="component" value="Unassembled WGS sequence"/>
</dbReference>
<dbReference type="OrthoDB" id="8402632at2"/>
<name>A0A1Q9B2P4_9HYPH</name>
<proteinExistence type="predicted"/>
<accession>A0A1Q9B2P4</accession>
<evidence type="ECO:0000313" key="3">
    <source>
        <dbReference type="Proteomes" id="UP000186364"/>
    </source>
</evidence>
<comment type="caution">
    <text evidence="2">The sequence shown here is derived from an EMBL/GenBank/DDBJ whole genome shotgun (WGS) entry which is preliminary data.</text>
</comment>